<evidence type="ECO:0000259" key="7">
    <source>
        <dbReference type="PROSITE" id="PS51093"/>
    </source>
</evidence>
<dbReference type="Gene3D" id="2.70.70.10">
    <property type="entry name" value="Glucose Permease (Domain IIA)"/>
    <property type="match status" value="1"/>
</dbReference>
<evidence type="ECO:0000256" key="4">
    <source>
        <dbReference type="ARBA" id="ARBA00022679"/>
    </source>
</evidence>
<dbReference type="STRING" id="1423770.FD29_GL001420"/>
<evidence type="ECO:0000256" key="2">
    <source>
        <dbReference type="ARBA" id="ARBA00022448"/>
    </source>
</evidence>
<dbReference type="PROSITE" id="PS00371">
    <property type="entry name" value="PTS_EIIA_TYPE_1_HIS"/>
    <property type="match status" value="1"/>
</dbReference>
<dbReference type="PANTHER" id="PTHR45008">
    <property type="entry name" value="PTS SYSTEM GLUCOSE-SPECIFIC EIIA COMPONENT"/>
    <property type="match status" value="1"/>
</dbReference>
<comment type="caution">
    <text evidence="8">The sequence shown here is derived from an EMBL/GenBank/DDBJ whole genome shotgun (WGS) entry which is preliminary data.</text>
</comment>
<keyword evidence="5" id="KW-0598">Phosphotransferase system</keyword>
<feature type="domain" description="PTS EIIA type-1" evidence="7">
    <location>
        <begin position="29"/>
        <end position="133"/>
    </location>
</feature>
<protein>
    <submittedName>
        <fullName evidence="8">PTS family glucose glucoside (Glc) porter component IIA</fullName>
    </submittedName>
</protein>
<evidence type="ECO:0000256" key="6">
    <source>
        <dbReference type="ARBA" id="ARBA00022777"/>
    </source>
</evidence>
<dbReference type="InterPro" id="IPR050890">
    <property type="entry name" value="PTS_EIIA_component"/>
</dbReference>
<keyword evidence="6" id="KW-0418">Kinase</keyword>
<accession>A0A0R1QJX6</accession>
<keyword evidence="3" id="KW-0762">Sugar transport</keyword>
<dbReference type="PATRIC" id="fig|1423770.3.peg.1457"/>
<evidence type="ECO:0000256" key="1">
    <source>
        <dbReference type="ARBA" id="ARBA00004496"/>
    </source>
</evidence>
<proteinExistence type="predicted"/>
<dbReference type="EMBL" id="AZEZ01000025">
    <property type="protein sequence ID" value="KRL44908.1"/>
    <property type="molecule type" value="Genomic_DNA"/>
</dbReference>
<dbReference type="InterPro" id="IPR011055">
    <property type="entry name" value="Dup_hybrid_motif"/>
</dbReference>
<comment type="subcellular location">
    <subcellularLocation>
        <location evidence="1">Cytoplasm</location>
    </subcellularLocation>
</comment>
<dbReference type="SUPFAM" id="SSF51261">
    <property type="entry name" value="Duplicated hybrid motif"/>
    <property type="match status" value="1"/>
</dbReference>
<evidence type="ECO:0000256" key="3">
    <source>
        <dbReference type="ARBA" id="ARBA00022597"/>
    </source>
</evidence>
<evidence type="ECO:0000256" key="5">
    <source>
        <dbReference type="ARBA" id="ARBA00022683"/>
    </source>
</evidence>
<dbReference type="GO" id="GO:0009401">
    <property type="term" value="P:phosphoenolpyruvate-dependent sugar phosphotransferase system"/>
    <property type="evidence" value="ECO:0007669"/>
    <property type="project" value="UniProtKB-KW"/>
</dbReference>
<dbReference type="OrthoDB" id="9769191at2"/>
<keyword evidence="4" id="KW-0808">Transferase</keyword>
<dbReference type="PROSITE" id="PS51093">
    <property type="entry name" value="PTS_EIIA_TYPE_1"/>
    <property type="match status" value="1"/>
</dbReference>
<reference evidence="8 9" key="1">
    <citation type="journal article" date="2015" name="Genome Announc.">
        <title>Expanding the biotechnology potential of lactobacilli through comparative genomics of 213 strains and associated genera.</title>
        <authorList>
            <person name="Sun Z."/>
            <person name="Harris H.M."/>
            <person name="McCann A."/>
            <person name="Guo C."/>
            <person name="Argimon S."/>
            <person name="Zhang W."/>
            <person name="Yang X."/>
            <person name="Jeffery I.B."/>
            <person name="Cooney J.C."/>
            <person name="Kagawa T.F."/>
            <person name="Liu W."/>
            <person name="Song Y."/>
            <person name="Salvetti E."/>
            <person name="Wrobel A."/>
            <person name="Rasinkangas P."/>
            <person name="Parkhill J."/>
            <person name="Rea M.C."/>
            <person name="O'Sullivan O."/>
            <person name="Ritari J."/>
            <person name="Douillard F.P."/>
            <person name="Paul Ross R."/>
            <person name="Yang R."/>
            <person name="Briner A.E."/>
            <person name="Felis G.E."/>
            <person name="de Vos W.M."/>
            <person name="Barrangou R."/>
            <person name="Klaenhammer T.R."/>
            <person name="Caufield P.W."/>
            <person name="Cui Y."/>
            <person name="Zhang H."/>
            <person name="O'Toole P.W."/>
        </authorList>
    </citation>
    <scope>NUCLEOTIDE SEQUENCE [LARGE SCALE GENOMIC DNA]</scope>
    <source>
        <strain evidence="8 9">DSM 14500</strain>
    </source>
</reference>
<gene>
    <name evidence="8" type="ORF">FD29_GL001420</name>
</gene>
<evidence type="ECO:0000313" key="8">
    <source>
        <dbReference type="EMBL" id="KRL44908.1"/>
    </source>
</evidence>
<keyword evidence="2" id="KW-0813">Transport</keyword>
<organism evidence="8 9">
    <name type="scientific">Companilactobacillus mindensis DSM 14500</name>
    <dbReference type="NCBI Taxonomy" id="1423770"/>
    <lineage>
        <taxon>Bacteria</taxon>
        <taxon>Bacillati</taxon>
        <taxon>Bacillota</taxon>
        <taxon>Bacilli</taxon>
        <taxon>Lactobacillales</taxon>
        <taxon>Lactobacillaceae</taxon>
        <taxon>Companilactobacillus</taxon>
    </lineage>
</organism>
<keyword evidence="9" id="KW-1185">Reference proteome</keyword>
<evidence type="ECO:0000313" key="9">
    <source>
        <dbReference type="Proteomes" id="UP000050872"/>
    </source>
</evidence>
<dbReference type="GO" id="GO:0016301">
    <property type="term" value="F:kinase activity"/>
    <property type="evidence" value="ECO:0007669"/>
    <property type="project" value="UniProtKB-KW"/>
</dbReference>
<dbReference type="Proteomes" id="UP000050872">
    <property type="component" value="Unassembled WGS sequence"/>
</dbReference>
<dbReference type="GO" id="GO:0005737">
    <property type="term" value="C:cytoplasm"/>
    <property type="evidence" value="ECO:0007669"/>
    <property type="project" value="UniProtKB-SubCell"/>
</dbReference>
<dbReference type="PANTHER" id="PTHR45008:SF1">
    <property type="entry name" value="PTS SYSTEM GLUCOSE-SPECIFIC EIIA COMPONENT"/>
    <property type="match status" value="1"/>
</dbReference>
<dbReference type="InterPro" id="IPR001127">
    <property type="entry name" value="PTS_EIIA_1_perm"/>
</dbReference>
<dbReference type="AlphaFoldDB" id="A0A0R1QJX6"/>
<sequence length="160" mass="16975">MFGFKKNKQTNELLAPITGELIKLSKVSDPVFAQGMMGEGFAIAPDMNDGELVSPIAGVVSVAQGHAIGIIRDDGLEFLIHVGIDTVSLKGAPFTIQTKPGKKVKAGTPLVEVDWQQITDHKLDPTVMVLIPNSKTNLGQLEVSEQSVAKNGSIGQATIK</sequence>
<name>A0A0R1QJX6_9LACO</name>
<dbReference type="NCBIfam" id="TIGR00830">
    <property type="entry name" value="PTBA"/>
    <property type="match status" value="1"/>
</dbReference>
<dbReference type="Pfam" id="PF00358">
    <property type="entry name" value="PTS_EIIA_1"/>
    <property type="match status" value="1"/>
</dbReference>